<keyword evidence="3" id="KW-1185">Reference proteome</keyword>
<dbReference type="PANTHER" id="PTHR40031">
    <property type="entry name" value="HYPOTHETICAL MEMBRANE SPANNING PROTEIN"/>
    <property type="match status" value="1"/>
</dbReference>
<dbReference type="InterPro" id="IPR053170">
    <property type="entry name" value="Transcription_regulator"/>
</dbReference>
<dbReference type="PANTHER" id="PTHR40031:SF1">
    <property type="entry name" value="MEMBRANE-BOUND METAL-DEPENDENT HYDROLASE"/>
    <property type="match status" value="1"/>
</dbReference>
<dbReference type="Proteomes" id="UP000886818">
    <property type="component" value="Chromosome"/>
</dbReference>
<dbReference type="GO" id="GO:0016787">
    <property type="term" value="F:hydrolase activity"/>
    <property type="evidence" value="ECO:0007669"/>
    <property type="project" value="UniProtKB-KW"/>
</dbReference>
<organism evidence="2 3">
    <name type="scientific">Crassaminicella indica</name>
    <dbReference type="NCBI Taxonomy" id="2855394"/>
    <lineage>
        <taxon>Bacteria</taxon>
        <taxon>Bacillati</taxon>
        <taxon>Bacillota</taxon>
        <taxon>Clostridia</taxon>
        <taxon>Eubacteriales</taxon>
        <taxon>Clostridiaceae</taxon>
        <taxon>Crassaminicella</taxon>
    </lineage>
</organism>
<feature type="transmembrane region" description="Helical" evidence="1">
    <location>
        <begin position="63"/>
        <end position="84"/>
    </location>
</feature>
<reference evidence="2" key="1">
    <citation type="submission" date="2021-07" db="EMBL/GenBank/DDBJ databases">
        <title>Complete genome sequence of Crassaminicella sp. 143-21, isolated from a deep-sea hydrothermal vent.</title>
        <authorList>
            <person name="Li X."/>
        </authorList>
    </citation>
    <scope>NUCLEOTIDE SEQUENCE</scope>
    <source>
        <strain evidence="2">143-21</strain>
    </source>
</reference>
<evidence type="ECO:0000313" key="3">
    <source>
        <dbReference type="Proteomes" id="UP000886818"/>
    </source>
</evidence>
<evidence type="ECO:0000256" key="1">
    <source>
        <dbReference type="SAM" id="Phobius"/>
    </source>
</evidence>
<keyword evidence="1" id="KW-0812">Transmembrane</keyword>
<evidence type="ECO:0000313" key="2">
    <source>
        <dbReference type="EMBL" id="QXM07459.1"/>
    </source>
</evidence>
<dbReference type="InterPro" id="IPR007404">
    <property type="entry name" value="YdjM-like"/>
</dbReference>
<proteinExistence type="predicted"/>
<feature type="transmembrane region" description="Helical" evidence="1">
    <location>
        <begin position="122"/>
        <end position="143"/>
    </location>
</feature>
<keyword evidence="1" id="KW-1133">Transmembrane helix</keyword>
<feature type="transmembrane region" description="Helical" evidence="1">
    <location>
        <begin position="149"/>
        <end position="169"/>
    </location>
</feature>
<dbReference type="EMBL" id="CP078093">
    <property type="protein sequence ID" value="QXM07459.1"/>
    <property type="molecule type" value="Genomic_DNA"/>
</dbReference>
<keyword evidence="2" id="KW-0378">Hydrolase</keyword>
<gene>
    <name evidence="2" type="ORF">KVH43_10195</name>
</gene>
<protein>
    <submittedName>
        <fullName evidence="2">Metal-dependent hydrolase</fullName>
    </submittedName>
</protein>
<feature type="transmembrane region" description="Helical" evidence="1">
    <location>
        <begin position="90"/>
        <end position="110"/>
    </location>
</feature>
<sequence>MDPITHGVIGLAISAYSGDPVAFTNPVSLGCALGAMSPDIDIIAKLKGDYVYLKHHRGISHSIPALFILAGIITAGLSLFFADFQFLRVFIWTLMGCLSHTLFDILNSYGAKLFMPFTKRKFMLGILMLYDPVITVLCFLLIFVKEKTIAFYLCITTSFFVYLGLRWLMKQYAEKKVKNYYRHGYKICSVNILPALMAYHKWDFIVSTNNYNIVGQVNLFNGKIIERKKLKKLEDEEVKMFKETNIGKYFREFTPIYHVIKSEEMDNIVFKFIDLRYFLRNDFMHHATVIYDREKNIIQSFFHPYHIDKSIPVAEMD</sequence>
<keyword evidence="1" id="KW-0472">Membrane</keyword>
<name>A0ABX8RED6_9CLOT</name>
<accession>A0ABX8RED6</accession>
<dbReference type="Pfam" id="PF04307">
    <property type="entry name" value="YdjM"/>
    <property type="match status" value="1"/>
</dbReference>